<dbReference type="PANTHER" id="PTHR34822:SF1">
    <property type="entry name" value="GRPB FAMILY PROTEIN"/>
    <property type="match status" value="1"/>
</dbReference>
<reference evidence="3" key="1">
    <citation type="journal article" date="2019" name="Int. J. Syst. Evol. Microbiol.">
        <title>The Global Catalogue of Microorganisms (GCM) 10K type strain sequencing project: providing services to taxonomists for standard genome sequencing and annotation.</title>
        <authorList>
            <consortium name="The Broad Institute Genomics Platform"/>
            <consortium name="The Broad Institute Genome Sequencing Center for Infectious Disease"/>
            <person name="Wu L."/>
            <person name="Ma J."/>
        </authorList>
    </citation>
    <scope>NUCLEOTIDE SEQUENCE [LARGE SCALE GENOMIC DNA]</scope>
    <source>
        <strain evidence="3">JCM 19015</strain>
    </source>
</reference>
<dbReference type="PANTHER" id="PTHR34822">
    <property type="entry name" value="GRPB DOMAIN PROTEIN (AFU_ORTHOLOGUE AFUA_1G01530)"/>
    <property type="match status" value="1"/>
</dbReference>
<dbReference type="RefSeq" id="WP_345479301.1">
    <property type="nucleotide sequence ID" value="NZ_BAABLP010000001.1"/>
</dbReference>
<comment type="caution">
    <text evidence="2">The sequence shown here is derived from an EMBL/GenBank/DDBJ whole genome shotgun (WGS) entry which is preliminary data.</text>
</comment>
<evidence type="ECO:0000313" key="2">
    <source>
        <dbReference type="EMBL" id="GAA4737210.1"/>
    </source>
</evidence>
<dbReference type="Gene3D" id="3.30.460.10">
    <property type="entry name" value="Beta Polymerase, domain 2"/>
    <property type="match status" value="1"/>
</dbReference>
<dbReference type="EMBL" id="BAABLP010000001">
    <property type="protein sequence ID" value="GAA4737210.1"/>
    <property type="molecule type" value="Genomic_DNA"/>
</dbReference>
<proteinExistence type="predicted"/>
<protein>
    <submittedName>
        <fullName evidence="2">GrpB family protein</fullName>
    </submittedName>
</protein>
<gene>
    <name evidence="2" type="ORF">GCM10025783_04520</name>
</gene>
<organism evidence="2 3">
    <name type="scientific">Amnibacterium soli</name>
    <dbReference type="NCBI Taxonomy" id="1282736"/>
    <lineage>
        <taxon>Bacteria</taxon>
        <taxon>Bacillati</taxon>
        <taxon>Actinomycetota</taxon>
        <taxon>Actinomycetes</taxon>
        <taxon>Micrococcales</taxon>
        <taxon>Microbacteriaceae</taxon>
        <taxon>Amnibacterium</taxon>
    </lineage>
</organism>
<dbReference type="InterPro" id="IPR043519">
    <property type="entry name" value="NT_sf"/>
</dbReference>
<dbReference type="SUPFAM" id="SSF81301">
    <property type="entry name" value="Nucleotidyltransferase"/>
    <property type="match status" value="1"/>
</dbReference>
<dbReference type="Proteomes" id="UP001500121">
    <property type="component" value="Unassembled WGS sequence"/>
</dbReference>
<name>A0ABP8YS33_9MICO</name>
<evidence type="ECO:0000256" key="1">
    <source>
        <dbReference type="SAM" id="MobiDB-lite"/>
    </source>
</evidence>
<accession>A0ABP8YS33</accession>
<dbReference type="Pfam" id="PF04229">
    <property type="entry name" value="GrpB"/>
    <property type="match status" value="1"/>
</dbReference>
<dbReference type="InterPro" id="IPR007344">
    <property type="entry name" value="GrpB/CoaE"/>
</dbReference>
<feature type="region of interest" description="Disordered" evidence="1">
    <location>
        <begin position="1"/>
        <end position="32"/>
    </location>
</feature>
<sequence>MTSTSDLLRTPGLTEFLDPPVPEGESPYVPGAGPGREIRIVEPDPAWPGQASAVVERIRTVLGPVAVGVEHVGSTSVPGLPAKPILDIDLRVPDPDDEASYVPPLEAAGFELAVREPWWYGHRLLRGTDPAVNLHVYGPDSPESARQRLFRDWLRTHPDDRDRYAVAKRDAAAAALAAGEHVQQYNARKQAVLRDVYARLFADAGLA</sequence>
<evidence type="ECO:0000313" key="3">
    <source>
        <dbReference type="Proteomes" id="UP001500121"/>
    </source>
</evidence>
<keyword evidence="3" id="KW-1185">Reference proteome</keyword>